<evidence type="ECO:0000256" key="8">
    <source>
        <dbReference type="ARBA" id="ARBA00022753"/>
    </source>
</evidence>
<dbReference type="AlphaFoldDB" id="A0AAD8Z1M2"/>
<dbReference type="SMART" id="SM00721">
    <property type="entry name" value="BAR"/>
    <property type="match status" value="1"/>
</dbReference>
<dbReference type="SMART" id="SM00326">
    <property type="entry name" value="SH3"/>
    <property type="match status" value="1"/>
</dbReference>
<evidence type="ECO:0000259" key="20">
    <source>
        <dbReference type="PROSITE" id="PS51021"/>
    </source>
</evidence>
<dbReference type="InterPro" id="IPR004148">
    <property type="entry name" value="BAR_dom"/>
</dbReference>
<keyword evidence="12" id="KW-0472">Membrane</keyword>
<dbReference type="CDD" id="cd07592">
    <property type="entry name" value="BAR_Endophilin_A"/>
    <property type="match status" value="1"/>
</dbReference>
<evidence type="ECO:0000259" key="19">
    <source>
        <dbReference type="PROSITE" id="PS50002"/>
    </source>
</evidence>
<evidence type="ECO:0000313" key="22">
    <source>
        <dbReference type="Proteomes" id="UP001239994"/>
    </source>
</evidence>
<protein>
    <recommendedName>
        <fullName evidence="15">Endophilin-A2</fullName>
    </recommendedName>
    <alternativeName>
        <fullName evidence="16">Endophilin-2</fullName>
    </alternativeName>
</protein>
<evidence type="ECO:0000256" key="3">
    <source>
        <dbReference type="ARBA" id="ARBA00004496"/>
    </source>
</evidence>
<dbReference type="Proteomes" id="UP001239994">
    <property type="component" value="Unassembled WGS sequence"/>
</dbReference>
<evidence type="ECO:0000256" key="4">
    <source>
        <dbReference type="ARBA" id="ARBA00006697"/>
    </source>
</evidence>
<sequence length="380" mass="43415">SFQEWNKGVWFVGYYVKRLFGLVRQVWWLQLLLLKNILKSDSLECNMVSEKVGGAEGTKLDEDFKDLERKADITSKAIVEVLSRTSEYLQPNPASRAKLSMLSTVSKIRGQVKSTGYPQAEGLLGESMVRYGREMGEDTNFGGALVEVGESMKRLAEVKDSLDIDVKQNFIDPFQTIVDKDLRDIQHQLKKLEGRRLDYDYKKKRQGKIPDEELRASLEKFHESKEAAEMSMHNLLETDVEQVSQLFALVESQLQYHKQAVDVLEELSNQMRQRLDNAQSQPRQKRMPKRLPSFDSWDPEPPNEGFSPMAVAPASAATDQPCCKAQYDFEPENEGELGFREGDVITLTSQIDENWYEGVLRGQTGYFPCSYVEVMVPLPH</sequence>
<keyword evidence="8" id="KW-0967">Endosome</keyword>
<comment type="similarity">
    <text evidence="4">Belongs to the endophilin family.</text>
</comment>
<dbReference type="SUPFAM" id="SSF103657">
    <property type="entry name" value="BAR/IMD domain-like"/>
    <property type="match status" value="1"/>
</dbReference>
<gene>
    <name evidence="21" type="ORF">P4O66_014662</name>
</gene>
<evidence type="ECO:0000256" key="5">
    <source>
        <dbReference type="ARBA" id="ARBA00022443"/>
    </source>
</evidence>
<feature type="domain" description="SH3" evidence="19">
    <location>
        <begin position="318"/>
        <end position="377"/>
    </location>
</feature>
<dbReference type="Gene3D" id="1.20.1270.60">
    <property type="entry name" value="Arfaptin homology (AH) domain/BAR domain"/>
    <property type="match status" value="1"/>
</dbReference>
<dbReference type="Gene3D" id="2.30.30.40">
    <property type="entry name" value="SH3 Domains"/>
    <property type="match status" value="1"/>
</dbReference>
<evidence type="ECO:0000256" key="11">
    <source>
        <dbReference type="ARBA" id="ARBA00023121"/>
    </source>
</evidence>
<dbReference type="CDD" id="cd11803">
    <property type="entry name" value="SH3_Endophilin_A"/>
    <property type="match status" value="1"/>
</dbReference>
<comment type="caution">
    <text evidence="21">The sequence shown here is derived from an EMBL/GenBank/DDBJ whole genome shotgun (WGS) entry which is preliminary data.</text>
</comment>
<dbReference type="InterPro" id="IPR050384">
    <property type="entry name" value="Endophilin_SH3RF"/>
</dbReference>
<evidence type="ECO:0000256" key="9">
    <source>
        <dbReference type="ARBA" id="ARBA00022949"/>
    </source>
</evidence>
<dbReference type="Pfam" id="PF00018">
    <property type="entry name" value="SH3_1"/>
    <property type="match status" value="1"/>
</dbReference>
<evidence type="ECO:0000256" key="1">
    <source>
        <dbReference type="ARBA" id="ARBA00004188"/>
    </source>
</evidence>
<dbReference type="PROSITE" id="PS51021">
    <property type="entry name" value="BAR"/>
    <property type="match status" value="1"/>
</dbReference>
<dbReference type="FunFam" id="1.20.1270.60:FF:000021">
    <property type="entry name" value="Endophilin-A2 isoform 1"/>
    <property type="match status" value="1"/>
</dbReference>
<evidence type="ECO:0000256" key="18">
    <source>
        <dbReference type="SAM" id="MobiDB-lite"/>
    </source>
</evidence>
<feature type="non-terminal residue" evidence="21">
    <location>
        <position position="1"/>
    </location>
</feature>
<comment type="subcellular location">
    <subcellularLocation>
        <location evidence="1">Cell projection</location>
        <location evidence="1">Podosome</location>
    </subcellularLocation>
    <subcellularLocation>
        <location evidence="3">Cytoplasm</location>
    </subcellularLocation>
    <subcellularLocation>
        <location evidence="2">Early endosome membrane</location>
        <topology evidence="2">Peripheral membrane protein</topology>
    </subcellularLocation>
</comment>
<keyword evidence="10" id="KW-0175">Coiled coil</keyword>
<dbReference type="GO" id="GO:0008289">
    <property type="term" value="F:lipid binding"/>
    <property type="evidence" value="ECO:0007669"/>
    <property type="project" value="UniProtKB-KW"/>
</dbReference>
<evidence type="ECO:0000256" key="13">
    <source>
        <dbReference type="ARBA" id="ARBA00023273"/>
    </source>
</evidence>
<dbReference type="InterPro" id="IPR027267">
    <property type="entry name" value="AH/BAR_dom_sf"/>
</dbReference>
<organism evidence="21 22">
    <name type="scientific">Electrophorus voltai</name>
    <dbReference type="NCBI Taxonomy" id="2609070"/>
    <lineage>
        <taxon>Eukaryota</taxon>
        <taxon>Metazoa</taxon>
        <taxon>Chordata</taxon>
        <taxon>Craniata</taxon>
        <taxon>Vertebrata</taxon>
        <taxon>Euteleostomi</taxon>
        <taxon>Actinopterygii</taxon>
        <taxon>Neopterygii</taxon>
        <taxon>Teleostei</taxon>
        <taxon>Ostariophysi</taxon>
        <taxon>Gymnotiformes</taxon>
        <taxon>Gymnotoidei</taxon>
        <taxon>Gymnotidae</taxon>
        <taxon>Electrophorus</taxon>
    </lineage>
</organism>
<dbReference type="InterPro" id="IPR035824">
    <property type="entry name" value="Endophilin_A_SH3"/>
</dbReference>
<evidence type="ECO:0000256" key="10">
    <source>
        <dbReference type="ARBA" id="ARBA00023054"/>
    </source>
</evidence>
<keyword evidence="13" id="KW-0966">Cell projection</keyword>
<reference evidence="21" key="1">
    <citation type="submission" date="2023-03" db="EMBL/GenBank/DDBJ databases">
        <title>Electrophorus voltai genome.</title>
        <authorList>
            <person name="Bian C."/>
        </authorList>
    </citation>
    <scope>NUCLEOTIDE SEQUENCE</scope>
    <source>
        <strain evidence="21">CB-2022</strain>
        <tissue evidence="21">Muscle</tissue>
    </source>
</reference>
<dbReference type="InterPro" id="IPR001452">
    <property type="entry name" value="SH3_domain"/>
</dbReference>
<dbReference type="GO" id="GO:0016191">
    <property type="term" value="P:synaptic vesicle uncoating"/>
    <property type="evidence" value="ECO:0007669"/>
    <property type="project" value="TreeGrafter"/>
</dbReference>
<evidence type="ECO:0000256" key="17">
    <source>
        <dbReference type="PROSITE-ProRule" id="PRU00192"/>
    </source>
</evidence>
<dbReference type="Pfam" id="PF03114">
    <property type="entry name" value="BAR"/>
    <property type="match status" value="1"/>
</dbReference>
<evidence type="ECO:0000256" key="7">
    <source>
        <dbReference type="ARBA" id="ARBA00022583"/>
    </source>
</evidence>
<dbReference type="InterPro" id="IPR036028">
    <property type="entry name" value="SH3-like_dom_sf"/>
</dbReference>
<dbReference type="SUPFAM" id="SSF50044">
    <property type="entry name" value="SH3-domain"/>
    <property type="match status" value="1"/>
</dbReference>
<dbReference type="GO" id="GO:0098793">
    <property type="term" value="C:presynapse"/>
    <property type="evidence" value="ECO:0007669"/>
    <property type="project" value="TreeGrafter"/>
</dbReference>
<name>A0AAD8Z1M2_9TELE</name>
<keyword evidence="7" id="KW-0254">Endocytosis</keyword>
<keyword evidence="11" id="KW-0446">Lipid-binding</keyword>
<evidence type="ECO:0000256" key="14">
    <source>
        <dbReference type="ARBA" id="ARBA00024839"/>
    </source>
</evidence>
<keyword evidence="6" id="KW-0963">Cytoplasm</keyword>
<dbReference type="PANTHER" id="PTHR14167">
    <property type="entry name" value="SH3 DOMAIN-CONTAINING"/>
    <property type="match status" value="1"/>
</dbReference>
<feature type="compositionally biased region" description="Polar residues" evidence="18">
    <location>
        <begin position="273"/>
        <end position="282"/>
    </location>
</feature>
<accession>A0AAD8Z1M2</accession>
<dbReference type="PRINTS" id="PR00499">
    <property type="entry name" value="P67PHOX"/>
</dbReference>
<dbReference type="PANTHER" id="PTHR14167:SF63">
    <property type="entry name" value="ENDOPHILIN-A2"/>
    <property type="match status" value="1"/>
</dbReference>
<dbReference type="GO" id="GO:0098978">
    <property type="term" value="C:glutamatergic synapse"/>
    <property type="evidence" value="ECO:0007669"/>
    <property type="project" value="TreeGrafter"/>
</dbReference>
<proteinExistence type="inferred from homology"/>
<keyword evidence="9" id="KW-0965">Cell junction</keyword>
<evidence type="ECO:0000256" key="16">
    <source>
        <dbReference type="ARBA" id="ARBA00043171"/>
    </source>
</evidence>
<keyword evidence="5 17" id="KW-0728">SH3 domain</keyword>
<evidence type="ECO:0000256" key="12">
    <source>
        <dbReference type="ARBA" id="ARBA00023136"/>
    </source>
</evidence>
<dbReference type="EMBL" id="JAROKS010000021">
    <property type="protein sequence ID" value="KAK1790806.1"/>
    <property type="molecule type" value="Genomic_DNA"/>
</dbReference>
<feature type="region of interest" description="Disordered" evidence="18">
    <location>
        <begin position="273"/>
        <end position="304"/>
    </location>
</feature>
<dbReference type="PRINTS" id="PR00452">
    <property type="entry name" value="SH3DOMAIN"/>
</dbReference>
<dbReference type="GO" id="GO:0002102">
    <property type="term" value="C:podosome"/>
    <property type="evidence" value="ECO:0007669"/>
    <property type="project" value="UniProtKB-SubCell"/>
</dbReference>
<evidence type="ECO:0000256" key="2">
    <source>
        <dbReference type="ARBA" id="ARBA00004220"/>
    </source>
</evidence>
<dbReference type="GO" id="GO:0031901">
    <property type="term" value="C:early endosome membrane"/>
    <property type="evidence" value="ECO:0007669"/>
    <property type="project" value="UniProtKB-SubCell"/>
</dbReference>
<dbReference type="FunFam" id="2.30.30.40:FF:000053">
    <property type="entry name" value="endophilin-A1 isoform X2"/>
    <property type="match status" value="1"/>
</dbReference>
<evidence type="ECO:0000256" key="6">
    <source>
        <dbReference type="ARBA" id="ARBA00022490"/>
    </source>
</evidence>
<evidence type="ECO:0000313" key="21">
    <source>
        <dbReference type="EMBL" id="KAK1790806.1"/>
    </source>
</evidence>
<evidence type="ECO:0000256" key="15">
    <source>
        <dbReference type="ARBA" id="ARBA00040340"/>
    </source>
</evidence>
<comment type="function">
    <text evidence="14">Implicated in endocytosis. May recruit other proteins to membranes with high curvature.</text>
</comment>
<dbReference type="PROSITE" id="PS50002">
    <property type="entry name" value="SH3"/>
    <property type="match status" value="1"/>
</dbReference>
<keyword evidence="22" id="KW-1185">Reference proteome</keyword>
<feature type="domain" description="BAR" evidence="20">
    <location>
        <begin position="49"/>
        <end position="280"/>
    </location>
</feature>